<evidence type="ECO:0000256" key="1">
    <source>
        <dbReference type="ARBA" id="ARBA00022723"/>
    </source>
</evidence>
<evidence type="ECO:0000256" key="2">
    <source>
        <dbReference type="ARBA" id="ARBA00022741"/>
    </source>
</evidence>
<gene>
    <name evidence="5" type="primary">GPA1_4</name>
    <name evidence="5" type="ORF">V5O48_012619</name>
</gene>
<dbReference type="SMART" id="SM00275">
    <property type="entry name" value="G_alpha"/>
    <property type="match status" value="1"/>
</dbReference>
<keyword evidence="1" id="KW-0479">Metal-binding</keyword>
<keyword evidence="4" id="KW-0807">Transducer</keyword>
<proteinExistence type="predicted"/>
<dbReference type="InterPro" id="IPR001019">
    <property type="entry name" value="Gprotein_alpha_su"/>
</dbReference>
<evidence type="ECO:0000256" key="3">
    <source>
        <dbReference type="ARBA" id="ARBA00023134"/>
    </source>
</evidence>
<dbReference type="PRINTS" id="PR00318">
    <property type="entry name" value="GPROTEINA"/>
</dbReference>
<dbReference type="Gene3D" id="1.10.400.10">
    <property type="entry name" value="GI Alpha 1, domain 2-like"/>
    <property type="match status" value="2"/>
</dbReference>
<reference evidence="5 6" key="1">
    <citation type="submission" date="2024-02" db="EMBL/GenBank/DDBJ databases">
        <title>A draft genome for the cacao thread blight pathogen Marasmius crinis-equi.</title>
        <authorList>
            <person name="Cohen S.P."/>
            <person name="Baruah I.K."/>
            <person name="Amoako-Attah I."/>
            <person name="Bukari Y."/>
            <person name="Meinhardt L.W."/>
            <person name="Bailey B.A."/>
        </authorList>
    </citation>
    <scope>NUCLEOTIDE SEQUENCE [LARGE SCALE GENOMIC DNA]</scope>
    <source>
        <strain evidence="5 6">GH-76</strain>
    </source>
</reference>
<dbReference type="EMBL" id="JBAHYK010001138">
    <property type="protein sequence ID" value="KAL0569347.1"/>
    <property type="molecule type" value="Genomic_DNA"/>
</dbReference>
<dbReference type="SUPFAM" id="SSF52540">
    <property type="entry name" value="P-loop containing nucleoside triphosphate hydrolases"/>
    <property type="match status" value="1"/>
</dbReference>
<keyword evidence="6" id="KW-1185">Reference proteome</keyword>
<evidence type="ECO:0000313" key="5">
    <source>
        <dbReference type="EMBL" id="KAL0569347.1"/>
    </source>
</evidence>
<dbReference type="InterPro" id="IPR011025">
    <property type="entry name" value="GproteinA_insert"/>
</dbReference>
<dbReference type="InterPro" id="IPR027417">
    <property type="entry name" value="P-loop_NTPase"/>
</dbReference>
<organism evidence="5 6">
    <name type="scientific">Marasmius crinis-equi</name>
    <dbReference type="NCBI Taxonomy" id="585013"/>
    <lineage>
        <taxon>Eukaryota</taxon>
        <taxon>Fungi</taxon>
        <taxon>Dikarya</taxon>
        <taxon>Basidiomycota</taxon>
        <taxon>Agaricomycotina</taxon>
        <taxon>Agaricomycetes</taxon>
        <taxon>Agaricomycetidae</taxon>
        <taxon>Agaricales</taxon>
        <taxon>Marasmiineae</taxon>
        <taxon>Marasmiaceae</taxon>
        <taxon>Marasmius</taxon>
    </lineage>
</organism>
<keyword evidence="2" id="KW-0547">Nucleotide-binding</keyword>
<accession>A0ABR3F2C0</accession>
<dbReference type="PANTHER" id="PTHR10218">
    <property type="entry name" value="GTP-BINDING PROTEIN ALPHA SUBUNIT"/>
    <property type="match status" value="1"/>
</dbReference>
<protein>
    <submittedName>
        <fullName evidence="5">Guanine nucleotide-binding protein subunit alpha</fullName>
    </submittedName>
</protein>
<dbReference type="PANTHER" id="PTHR10218:SF302">
    <property type="entry name" value="GUANINE NUCLEOTIDE-BINDING PROTEIN ALPHA-5 SUBUNIT"/>
    <property type="match status" value="1"/>
</dbReference>
<dbReference type="Proteomes" id="UP001465976">
    <property type="component" value="Unassembled WGS sequence"/>
</dbReference>
<name>A0ABR3F2C0_9AGAR</name>
<evidence type="ECO:0000313" key="6">
    <source>
        <dbReference type="Proteomes" id="UP001465976"/>
    </source>
</evidence>
<keyword evidence="3" id="KW-0342">GTP-binding</keyword>
<dbReference type="PROSITE" id="PS51882">
    <property type="entry name" value="G_ALPHA"/>
    <property type="match status" value="1"/>
</dbReference>
<dbReference type="Pfam" id="PF00503">
    <property type="entry name" value="G-alpha"/>
    <property type="match status" value="1"/>
</dbReference>
<evidence type="ECO:0000256" key="4">
    <source>
        <dbReference type="ARBA" id="ARBA00023224"/>
    </source>
</evidence>
<comment type="caution">
    <text evidence="5">The sequence shown here is derived from an EMBL/GenBank/DDBJ whole genome shotgun (WGS) entry which is preliminary data.</text>
</comment>
<sequence>MQLLESVGLFKGPFGPEYDPAIKERIKSSISTLKALHFSNDSSPSRSINAETWRLLEHPSPNAFPEYLRNIIVKFVKILNGTPTSEKPVKLLLLGVGESGKSTIQKQLIRSYHGSSAFQNVYSNGCQAVLYLNVLPLMRELIDNPRGLDVVVGGSGSILNWAGGLNDDADRLNKLCDIIRAHSLGLAALQAVLDEDDRRRLRALEQLAALLPMERSSWQPSDEELLCLYTTTTGLFEETFQINKRKYNVWDCGGQRSERRKWLNMFKEVRVVVFVVSLIEYDGVLTEAPEVNRMQESLTLFESICNSRWFAESRIVLAFNKLDALERRLRRSPLEIYFPDYKGGTEVKSACEHLKQRFLSTNKQPNKAIAVSFINSLNQAELYFKA</sequence>
<dbReference type="Gene3D" id="3.40.50.300">
    <property type="entry name" value="P-loop containing nucleotide triphosphate hydrolases"/>
    <property type="match status" value="2"/>
</dbReference>